<dbReference type="GO" id="GO:0042910">
    <property type="term" value="F:xenobiotic transmembrane transporter activity"/>
    <property type="evidence" value="ECO:0007669"/>
    <property type="project" value="TreeGrafter"/>
</dbReference>
<dbReference type="Gene3D" id="1.20.1640.10">
    <property type="entry name" value="Multidrug efflux transporter AcrB transmembrane domain"/>
    <property type="match status" value="3"/>
</dbReference>
<feature type="transmembrane region" description="Helical" evidence="2">
    <location>
        <begin position="897"/>
        <end position="916"/>
    </location>
</feature>
<dbReference type="SUPFAM" id="SSF82693">
    <property type="entry name" value="Multidrug efflux transporter AcrB pore domain, PN1, PN2, PC1 and PC2 subdomains"/>
    <property type="match status" value="2"/>
</dbReference>
<keyword evidence="2" id="KW-1133">Transmembrane helix</keyword>
<dbReference type="EMBL" id="LRPN01000078">
    <property type="protein sequence ID" value="KWZ81179.1"/>
    <property type="molecule type" value="Genomic_DNA"/>
</dbReference>
<dbReference type="PATRIC" id="fig|1398.22.peg.2121"/>
<accession>A0A133KNC0</accession>
<dbReference type="AlphaFoldDB" id="A0A133KNC0"/>
<protein>
    <submittedName>
        <fullName evidence="3">RND transporter, HAE1/HME family, permease protein</fullName>
    </submittedName>
</protein>
<evidence type="ECO:0000313" key="3">
    <source>
        <dbReference type="EMBL" id="KWZ81179.1"/>
    </source>
</evidence>
<feature type="transmembrane region" description="Helical" evidence="2">
    <location>
        <begin position="410"/>
        <end position="430"/>
    </location>
</feature>
<sequence length="1067" mass="115367">MKKIIQFCLNNKFAIWLMTLIVAGAGIYAGMNMKMETIPNIDAPYMLVTASDPGATPEEVENKITQPIEQRLKNLTGVNTVSTSSTESNSQIQLEYKYGTDMDQAKKDIQDALEKVDLPDNIDKPSVTRISINDFPILSLSVSDKSRSFQHLTKIVEEDLVPKLQSIDGVSDVQASGQYVQEVQLTFKQDKLNALGLDEDTVKKAIQGANVSVPLGLINFGKENKSVEIDGNVKSLKHFENLKIPYTPKTGAASASSAAAQASGAQSPNAAQTSGTQASGAHASGAQQPANAGTQATQANVGMPTVALKEIADIKVVGKHESISKTNGKDSIGIQITKAPDANTVDVADAVNKKAAQFKADYKGTQISTILDQATPIKDSVKTMFEKAIIGAVFAIVVILLSLRNVRSTIIAVISIPLSVLIAFIILHQLDITLNVMTLGAMTVAIGRVIDDSIVVIENIYRRLTLREEKLRGKALIREATVEVFKPVMSSTIVTVIVFVPLALVRGMVGELFMPFALTLIFALLASLLVAITVVPMFAHSLFKNGLKKNTRTTNEGHGRIALFYKKILNWSLNHKLVTFGIACLLLIGSLFLIPLIGVSFIENEGQKVVYATYAPEPGETLSDVKKIAGKAEDYLIHRKNVKNVQYSIGESAFSTNSNSAIFVVEYDQDTKNFDREPEKVIKALQQRTDQGTWKSQDFASISNDDLTMYVYGNNLDEIKPVIHKIEKVMKNNDNLKNVETSLSETYQQYTLVANQNKLAALGLTAGQLGTGLAQTGNRTVLTTVEKGGEELNVYEQNKTGHYDNIGDLTNQKVTSPLGTKVALKDVVDVKKGETPDAVSKRDGKIYASVTGKIKTADVAKVTQQVQNKVDKLDIPKYIHVETGGVTEDINDSFTKLGYAMLAAVAIVYLVLVITFGGALAPFTILFSLPFAVIGALVALYLAHETISVTAMIGALMLIGIVVTNAIVLIDRVVHKEKAGLSTREALLEAGATRLRPILMTAFATIFALIPLALGYGGGGLISKGVGITVIGGLTSSTLLTLIIVPVVYEFLMKFRKKEKHPEEVIE</sequence>
<feature type="transmembrane region" description="Helical" evidence="2">
    <location>
        <begin position="577"/>
        <end position="602"/>
    </location>
</feature>
<evidence type="ECO:0000313" key="4">
    <source>
        <dbReference type="Proteomes" id="UP000070376"/>
    </source>
</evidence>
<evidence type="ECO:0000256" key="2">
    <source>
        <dbReference type="SAM" id="Phobius"/>
    </source>
</evidence>
<dbReference type="SUPFAM" id="SSF82866">
    <property type="entry name" value="Multidrug efflux transporter AcrB transmembrane domain"/>
    <property type="match status" value="2"/>
</dbReference>
<reference evidence="4" key="1">
    <citation type="submission" date="2016-01" db="EMBL/GenBank/DDBJ databases">
        <authorList>
            <person name="Mitreva M."/>
            <person name="Pepin K.H."/>
            <person name="Mihindukulasuriya K.A."/>
            <person name="Fulton R."/>
            <person name="Fronick C."/>
            <person name="O'Laughlin M."/>
            <person name="Miner T."/>
            <person name="Herter B."/>
            <person name="Rosa B.A."/>
            <person name="Cordes M."/>
            <person name="Tomlinson C."/>
            <person name="Wollam A."/>
            <person name="Palsikar V.B."/>
            <person name="Mardis E.R."/>
            <person name="Wilson R.K."/>
        </authorList>
    </citation>
    <scope>NUCLEOTIDE SEQUENCE [LARGE SCALE GENOMIC DNA]</scope>
    <source>
        <strain evidence="4">GED7749B</strain>
    </source>
</reference>
<feature type="region of interest" description="Disordered" evidence="1">
    <location>
        <begin position="255"/>
        <end position="296"/>
    </location>
</feature>
<feature type="transmembrane region" description="Helical" evidence="2">
    <location>
        <begin position="384"/>
        <end position="403"/>
    </location>
</feature>
<feature type="transmembrane region" description="Helical" evidence="2">
    <location>
        <begin position="482"/>
        <end position="504"/>
    </location>
</feature>
<dbReference type="GO" id="GO:0005886">
    <property type="term" value="C:plasma membrane"/>
    <property type="evidence" value="ECO:0007669"/>
    <property type="project" value="TreeGrafter"/>
</dbReference>
<keyword evidence="2" id="KW-0812">Transmembrane</keyword>
<dbReference type="Proteomes" id="UP000070376">
    <property type="component" value="Unassembled WGS sequence"/>
</dbReference>
<dbReference type="PANTHER" id="PTHR32063:SF0">
    <property type="entry name" value="SWARMING MOTILITY PROTEIN SWRC"/>
    <property type="match status" value="1"/>
</dbReference>
<dbReference type="PRINTS" id="PR00702">
    <property type="entry name" value="ACRIFLAVINRP"/>
</dbReference>
<evidence type="ECO:0000256" key="1">
    <source>
        <dbReference type="SAM" id="MobiDB-lite"/>
    </source>
</evidence>
<comment type="caution">
    <text evidence="3">The sequence shown here is derived from an EMBL/GenBank/DDBJ whole genome shotgun (WGS) entry which is preliminary data.</text>
</comment>
<keyword evidence="2" id="KW-0472">Membrane</keyword>
<dbReference type="SUPFAM" id="SSF82714">
    <property type="entry name" value="Multidrug efflux transporter AcrB TolC docking domain, DN and DC subdomains"/>
    <property type="match status" value="2"/>
</dbReference>
<feature type="transmembrane region" description="Helical" evidence="2">
    <location>
        <begin position="995"/>
        <end position="1014"/>
    </location>
</feature>
<name>A0A133KNC0_HEYCO</name>
<dbReference type="InterPro" id="IPR001036">
    <property type="entry name" value="Acrflvin-R"/>
</dbReference>
<organism evidence="3 4">
    <name type="scientific">Heyndrickxia coagulans</name>
    <name type="common">Weizmannia coagulans</name>
    <dbReference type="NCBI Taxonomy" id="1398"/>
    <lineage>
        <taxon>Bacteria</taxon>
        <taxon>Bacillati</taxon>
        <taxon>Bacillota</taxon>
        <taxon>Bacilli</taxon>
        <taxon>Bacillales</taxon>
        <taxon>Bacillaceae</taxon>
        <taxon>Heyndrickxia</taxon>
    </lineage>
</organism>
<feature type="transmembrane region" description="Helical" evidence="2">
    <location>
        <begin position="12"/>
        <end position="31"/>
    </location>
</feature>
<feature type="transmembrane region" description="Helical" evidence="2">
    <location>
        <begin position="516"/>
        <end position="539"/>
    </location>
</feature>
<dbReference type="Gene3D" id="3.30.2090.10">
    <property type="entry name" value="Multidrug efflux transporter AcrB TolC docking domain, DN and DC subdomains"/>
    <property type="match status" value="3"/>
</dbReference>
<gene>
    <name evidence="3" type="ORF">HMPREF3213_02115</name>
</gene>
<dbReference type="InterPro" id="IPR027463">
    <property type="entry name" value="AcrB_DN_DC_subdom"/>
</dbReference>
<dbReference type="PANTHER" id="PTHR32063">
    <property type="match status" value="1"/>
</dbReference>
<feature type="compositionally biased region" description="Low complexity" evidence="1">
    <location>
        <begin position="255"/>
        <end position="290"/>
    </location>
</feature>
<dbReference type="Gene3D" id="3.30.70.1440">
    <property type="entry name" value="Multidrug efflux transporter AcrB pore domain"/>
    <property type="match status" value="1"/>
</dbReference>
<dbReference type="Gene3D" id="3.30.70.1320">
    <property type="entry name" value="Multidrug efflux transporter AcrB pore domain like"/>
    <property type="match status" value="2"/>
</dbReference>
<dbReference type="Pfam" id="PF00873">
    <property type="entry name" value="ACR_tran"/>
    <property type="match status" value="2"/>
</dbReference>
<feature type="transmembrane region" description="Helical" evidence="2">
    <location>
        <begin position="1026"/>
        <end position="1052"/>
    </location>
</feature>
<dbReference type="RefSeq" id="WP_061086884.1">
    <property type="nucleotide sequence ID" value="NZ_KQ955854.1"/>
</dbReference>
<dbReference type="Gene3D" id="3.30.70.1430">
    <property type="entry name" value="Multidrug efflux transporter AcrB pore domain"/>
    <property type="match status" value="2"/>
</dbReference>
<feature type="transmembrane region" description="Helical" evidence="2">
    <location>
        <begin position="949"/>
        <end position="974"/>
    </location>
</feature>
<proteinExistence type="predicted"/>